<evidence type="ECO:0000313" key="2">
    <source>
        <dbReference type="Proteomes" id="UP000036325"/>
    </source>
</evidence>
<sequence length="74" mass="7569">MSTPSLCPACGASNQCAMVGNDEPSASPCWCFEVTIAPNVIEALAPELRNATCLCPRCAGVLKQLAASNAGVSR</sequence>
<dbReference type="OrthoDB" id="8912324at2"/>
<reference evidence="1 2" key="1">
    <citation type="submission" date="2015-02" db="EMBL/GenBank/DDBJ databases">
        <title>Pseudomonas helleri sp. nov. and Pseudomonas weihenstephanensis sp. nov., isolated from raw cows milk.</title>
        <authorList>
            <person name="von Neubeck M."/>
            <person name="Huptas C."/>
            <person name="Wenning M."/>
            <person name="Scherer S."/>
        </authorList>
    </citation>
    <scope>NUCLEOTIDE SEQUENCE [LARGE SCALE GENOMIC DNA]</scope>
    <source>
        <strain evidence="1 2">DSM 29166</strain>
    </source>
</reference>
<dbReference type="AlphaFoldDB" id="A0A0J6IRM0"/>
<proteinExistence type="predicted"/>
<dbReference type="Pfam" id="PF14375">
    <property type="entry name" value="Cys_rich_CWC"/>
    <property type="match status" value="1"/>
</dbReference>
<accession>A0A0J6IRM0</accession>
<protein>
    <submittedName>
        <fullName evidence="1">Helicase</fullName>
    </submittedName>
</protein>
<dbReference type="InterPro" id="IPR032720">
    <property type="entry name" value="Cys_rich_CWC"/>
</dbReference>
<keyword evidence="1" id="KW-0347">Helicase</keyword>
<dbReference type="STRING" id="1608994.TU86_06060"/>
<organism evidence="1 2">
    <name type="scientific">Pseudomonas weihenstephanensis</name>
    <dbReference type="NCBI Taxonomy" id="1608994"/>
    <lineage>
        <taxon>Bacteria</taxon>
        <taxon>Pseudomonadati</taxon>
        <taxon>Pseudomonadota</taxon>
        <taxon>Gammaproteobacteria</taxon>
        <taxon>Pseudomonadales</taxon>
        <taxon>Pseudomonadaceae</taxon>
        <taxon>Pseudomonas</taxon>
    </lineage>
</organism>
<dbReference type="RefSeq" id="WP_048363394.1">
    <property type="nucleotide sequence ID" value="NZ_JYLF01000002.1"/>
</dbReference>
<dbReference type="Proteomes" id="UP000036325">
    <property type="component" value="Unassembled WGS sequence"/>
</dbReference>
<keyword evidence="1" id="KW-0067">ATP-binding</keyword>
<dbReference type="GO" id="GO:0004386">
    <property type="term" value="F:helicase activity"/>
    <property type="evidence" value="ECO:0007669"/>
    <property type="project" value="UniProtKB-KW"/>
</dbReference>
<name>A0A0J6IRM0_9PSED</name>
<gene>
    <name evidence="1" type="ORF">TU86_06060</name>
</gene>
<keyword evidence="1" id="KW-0547">Nucleotide-binding</keyword>
<comment type="caution">
    <text evidence="1">The sequence shown here is derived from an EMBL/GenBank/DDBJ whole genome shotgun (WGS) entry which is preliminary data.</text>
</comment>
<keyword evidence="1" id="KW-0378">Hydrolase</keyword>
<evidence type="ECO:0000313" key="1">
    <source>
        <dbReference type="EMBL" id="KMN14858.1"/>
    </source>
</evidence>
<dbReference type="EMBL" id="JYLF01000002">
    <property type="protein sequence ID" value="KMN14858.1"/>
    <property type="molecule type" value="Genomic_DNA"/>
</dbReference>
<dbReference type="PATRIC" id="fig|1608994.3.peg.1810"/>